<dbReference type="InterPro" id="IPR035445">
    <property type="entry name" value="GYF-like_dom_sf"/>
</dbReference>
<dbReference type="STRING" id="135651.G0MKC7"/>
<accession>G0MKC7</accession>
<dbReference type="OrthoDB" id="5776949at2759"/>
<gene>
    <name evidence="1" type="ORF">CAEBREN_12849</name>
</gene>
<proteinExistence type="predicted"/>
<dbReference type="HOGENOM" id="CLU_575199_0_0_1"/>
<evidence type="ECO:0000313" key="2">
    <source>
        <dbReference type="Proteomes" id="UP000008068"/>
    </source>
</evidence>
<keyword evidence="2" id="KW-1185">Reference proteome</keyword>
<dbReference type="Proteomes" id="UP000008068">
    <property type="component" value="Unassembled WGS sequence"/>
</dbReference>
<dbReference type="SUPFAM" id="SSF55277">
    <property type="entry name" value="GYF domain"/>
    <property type="match status" value="1"/>
</dbReference>
<dbReference type="Gene3D" id="3.30.1490.40">
    <property type="match status" value="1"/>
</dbReference>
<evidence type="ECO:0008006" key="3">
    <source>
        <dbReference type="Google" id="ProtNLM"/>
    </source>
</evidence>
<protein>
    <recommendedName>
        <fullName evidence="3">GYF domain-containing protein</fullName>
    </recommendedName>
</protein>
<evidence type="ECO:0000313" key="1">
    <source>
        <dbReference type="EMBL" id="EGT33739.1"/>
    </source>
</evidence>
<organism evidence="2">
    <name type="scientific">Caenorhabditis brenneri</name>
    <name type="common">Nematode worm</name>
    <dbReference type="NCBI Taxonomy" id="135651"/>
    <lineage>
        <taxon>Eukaryota</taxon>
        <taxon>Metazoa</taxon>
        <taxon>Ecdysozoa</taxon>
        <taxon>Nematoda</taxon>
        <taxon>Chromadorea</taxon>
        <taxon>Rhabditida</taxon>
        <taxon>Rhabditina</taxon>
        <taxon>Rhabditomorpha</taxon>
        <taxon>Rhabditoidea</taxon>
        <taxon>Rhabditidae</taxon>
        <taxon>Peloderinae</taxon>
        <taxon>Caenorhabditis</taxon>
    </lineage>
</organism>
<dbReference type="AlphaFoldDB" id="G0MKC7"/>
<dbReference type="OMA" id="DACCHIG"/>
<name>G0MKC7_CAEBE</name>
<reference evidence="2" key="1">
    <citation type="submission" date="2011-07" db="EMBL/GenBank/DDBJ databases">
        <authorList>
            <consortium name="Caenorhabditis brenneri Sequencing and Analysis Consortium"/>
            <person name="Wilson R.K."/>
        </authorList>
    </citation>
    <scope>NUCLEOTIDE SEQUENCE [LARGE SCALE GENOMIC DNA]</scope>
    <source>
        <strain evidence="2">PB2801</strain>
    </source>
</reference>
<dbReference type="eggNOG" id="KOG1862">
    <property type="taxonomic scope" value="Eukaryota"/>
</dbReference>
<dbReference type="EMBL" id="GL379798">
    <property type="protein sequence ID" value="EGT33739.1"/>
    <property type="molecule type" value="Genomic_DNA"/>
</dbReference>
<dbReference type="InParanoid" id="G0MKC7"/>
<sequence length="414" mass="47481">MSSLSVDSSIRLFKYGYIDLEGNKYGPFDGLKMAEWDLRGNLDDELIIFRISACGEVNEFLLKNLKKASKTPFLEIDFSTSPQVNTNNENQSEVRNLKSPVNLDASLNCKQHFSNKMECLVPRSESETFCSVIRSAEDLKKTFENEKNLSTLSLLPKLSSNNLNTVNYDSDCTSVNGRIMKNTDYCQDHSVSSSVDKPYHPEVFNSPPFMRLPDPECSIIKPENARSKVFSLYQLIITVPEQLKHFHPFTTETVCCQLCRMDLTGPDMFTHLVNIQHLSKVSNCIFTESDVDYWIDRVNQVIKASPASERKLTGKFLSQVVALLVKEVHRPAFQRRYGKLLEEQNTCTFCNLQFESFYDACCHIGTKQHRDKISNLCYHEGLVATWVRLLARNDGYKKELRLHKTSWQSKDTNM</sequence>